<keyword evidence="15" id="KW-1185">Reference proteome</keyword>
<evidence type="ECO:0000256" key="13">
    <source>
        <dbReference type="ARBA" id="ARBA00043832"/>
    </source>
</evidence>
<dbReference type="PROSITE" id="PS51257">
    <property type="entry name" value="PROKAR_LIPOPROTEIN"/>
    <property type="match status" value="1"/>
</dbReference>
<keyword evidence="6" id="KW-0732">Signal</keyword>
<protein>
    <recommendedName>
        <fullName evidence="5">Multiple inositol polyphosphate phosphatase 1</fullName>
        <ecNumber evidence="4">3.1.3.62</ecNumber>
        <ecNumber evidence="3">3.1.3.80</ecNumber>
    </recommendedName>
    <alternativeName>
        <fullName evidence="9">2,3-bisphosphoglycerate 3-phosphatase</fullName>
    </alternativeName>
</protein>
<evidence type="ECO:0000256" key="9">
    <source>
        <dbReference type="ARBA" id="ARBA00031642"/>
    </source>
</evidence>
<evidence type="ECO:0000256" key="11">
    <source>
        <dbReference type="ARBA" id="ARBA00043671"/>
    </source>
</evidence>
<name>A0A1M7YPN1_9VIBR</name>
<dbReference type="SUPFAM" id="SSF53254">
    <property type="entry name" value="Phosphoglycerate mutase-like"/>
    <property type="match status" value="1"/>
</dbReference>
<comment type="catalytic activity">
    <reaction evidence="13">
        <text>(2R)-2,3-bisphosphoglycerate + H2O = (2R)-2-phosphoglycerate + phosphate</text>
        <dbReference type="Rhea" id="RHEA:27381"/>
        <dbReference type="ChEBI" id="CHEBI:15377"/>
        <dbReference type="ChEBI" id="CHEBI:43474"/>
        <dbReference type="ChEBI" id="CHEBI:58248"/>
        <dbReference type="ChEBI" id="CHEBI:58289"/>
        <dbReference type="EC" id="3.1.3.80"/>
    </reaction>
    <physiologicalReaction direction="left-to-right" evidence="13">
        <dbReference type="Rhea" id="RHEA:27382"/>
    </physiologicalReaction>
</comment>
<dbReference type="InterPro" id="IPR000560">
    <property type="entry name" value="His_Pase_clade-2"/>
</dbReference>
<comment type="similarity">
    <text evidence="2">Belongs to the histidine acid phosphatase family. MINPP1 subfamily.</text>
</comment>
<gene>
    <name evidence="14" type="ORF">VQ7734_00288</name>
</gene>
<evidence type="ECO:0000313" key="15">
    <source>
        <dbReference type="Proteomes" id="UP000184600"/>
    </source>
</evidence>
<dbReference type="GO" id="GO:0016020">
    <property type="term" value="C:membrane"/>
    <property type="evidence" value="ECO:0007669"/>
    <property type="project" value="UniProtKB-SubCell"/>
</dbReference>
<dbReference type="Proteomes" id="UP000184600">
    <property type="component" value="Unassembled WGS sequence"/>
</dbReference>
<evidence type="ECO:0000256" key="7">
    <source>
        <dbReference type="ARBA" id="ARBA00022801"/>
    </source>
</evidence>
<dbReference type="AlphaFoldDB" id="A0A1M7YPN1"/>
<dbReference type="PANTHER" id="PTHR20963:SF8">
    <property type="entry name" value="MULTIPLE INOSITOL POLYPHOSPHATE PHOSPHATASE 1"/>
    <property type="match status" value="1"/>
</dbReference>
<proteinExistence type="inferred from homology"/>
<dbReference type="RefSeq" id="WP_073579486.1">
    <property type="nucleotide sequence ID" value="NZ_AP024898.1"/>
</dbReference>
<dbReference type="PANTHER" id="PTHR20963">
    <property type="entry name" value="MULTIPLE INOSITOL POLYPHOSPHATE PHOSPHATASE-RELATED"/>
    <property type="match status" value="1"/>
</dbReference>
<comment type="catalytic activity">
    <reaction evidence="12">
        <text>1D-myo-inositol hexakisphosphate + H2O = 1D-myo-inositol 1,2,4,5,6-pentakisphosphate + phosphate</text>
        <dbReference type="Rhea" id="RHEA:16989"/>
        <dbReference type="ChEBI" id="CHEBI:15377"/>
        <dbReference type="ChEBI" id="CHEBI:43474"/>
        <dbReference type="ChEBI" id="CHEBI:57798"/>
        <dbReference type="ChEBI" id="CHEBI:58130"/>
        <dbReference type="EC" id="3.1.3.62"/>
    </reaction>
    <physiologicalReaction direction="left-to-right" evidence="12">
        <dbReference type="Rhea" id="RHEA:16990"/>
    </physiologicalReaction>
</comment>
<evidence type="ECO:0000256" key="6">
    <source>
        <dbReference type="ARBA" id="ARBA00022729"/>
    </source>
</evidence>
<dbReference type="EC" id="3.1.3.62" evidence="4"/>
<keyword evidence="7" id="KW-0378">Hydrolase</keyword>
<dbReference type="Gene3D" id="3.40.50.1240">
    <property type="entry name" value="Phosphoglycerate mutase-like"/>
    <property type="match status" value="1"/>
</dbReference>
<evidence type="ECO:0000256" key="3">
    <source>
        <dbReference type="ARBA" id="ARBA00012976"/>
    </source>
</evidence>
<organism evidence="14 15">
    <name type="scientific">Vibrio quintilis</name>
    <dbReference type="NCBI Taxonomy" id="1117707"/>
    <lineage>
        <taxon>Bacteria</taxon>
        <taxon>Pseudomonadati</taxon>
        <taxon>Pseudomonadota</taxon>
        <taxon>Gammaproteobacteria</taxon>
        <taxon>Vibrionales</taxon>
        <taxon>Vibrionaceae</taxon>
        <taxon>Vibrio</taxon>
    </lineage>
</organism>
<dbReference type="EC" id="3.1.3.80" evidence="3"/>
<keyword evidence="8" id="KW-0472">Membrane</keyword>
<comment type="catalytic activity">
    <reaction evidence="11">
        <text>1D-myo-inositol 1,2,4,5,6-pentakisphosphate + H2O = 1D-myo-inositol 1,2,5,6-tetrakisphosphate + phosphate</text>
        <dbReference type="Rhea" id="RHEA:77115"/>
        <dbReference type="ChEBI" id="CHEBI:15377"/>
        <dbReference type="ChEBI" id="CHEBI:43474"/>
        <dbReference type="ChEBI" id="CHEBI:57798"/>
        <dbReference type="ChEBI" id="CHEBI:195535"/>
        <dbReference type="EC" id="3.1.3.62"/>
    </reaction>
    <physiologicalReaction direction="left-to-right" evidence="11">
        <dbReference type="Rhea" id="RHEA:77116"/>
    </physiologicalReaction>
</comment>
<comment type="subcellular location">
    <subcellularLocation>
        <location evidence="1">Membrane</location>
    </subcellularLocation>
</comment>
<dbReference type="InterPro" id="IPR029033">
    <property type="entry name" value="His_PPase_superfam"/>
</dbReference>
<evidence type="ECO:0000256" key="2">
    <source>
        <dbReference type="ARBA" id="ARBA00008422"/>
    </source>
</evidence>
<evidence type="ECO:0000256" key="12">
    <source>
        <dbReference type="ARBA" id="ARBA00043691"/>
    </source>
</evidence>
<evidence type="ECO:0000313" key="14">
    <source>
        <dbReference type="EMBL" id="SHO54574.1"/>
    </source>
</evidence>
<dbReference type="Pfam" id="PF00328">
    <property type="entry name" value="His_Phos_2"/>
    <property type="match status" value="1"/>
</dbReference>
<evidence type="ECO:0000256" key="4">
    <source>
        <dbReference type="ARBA" id="ARBA00013040"/>
    </source>
</evidence>
<evidence type="ECO:0000256" key="10">
    <source>
        <dbReference type="ARBA" id="ARBA00043668"/>
    </source>
</evidence>
<reference evidence="15" key="1">
    <citation type="submission" date="2016-12" db="EMBL/GenBank/DDBJ databases">
        <authorList>
            <person name="Rodrigo-Torres L."/>
            <person name="Arahal R.D."/>
            <person name="Lucena T."/>
        </authorList>
    </citation>
    <scope>NUCLEOTIDE SEQUENCE [LARGE SCALE GENOMIC DNA]</scope>
</reference>
<evidence type="ECO:0000256" key="8">
    <source>
        <dbReference type="ARBA" id="ARBA00023136"/>
    </source>
</evidence>
<evidence type="ECO:0000256" key="1">
    <source>
        <dbReference type="ARBA" id="ARBA00004370"/>
    </source>
</evidence>
<comment type="catalytic activity">
    <reaction evidence="10">
        <text>1D-myo-inositol 1,2,5,6-tetrakisphosphate + H2O = 1D-myo-inositol 1,2,6-trisphosphate + phosphate</text>
        <dbReference type="Rhea" id="RHEA:77119"/>
        <dbReference type="ChEBI" id="CHEBI:15377"/>
        <dbReference type="ChEBI" id="CHEBI:43474"/>
        <dbReference type="ChEBI" id="CHEBI:195535"/>
        <dbReference type="ChEBI" id="CHEBI:195537"/>
        <dbReference type="EC" id="3.1.3.62"/>
    </reaction>
    <physiologicalReaction direction="left-to-right" evidence="10">
        <dbReference type="Rhea" id="RHEA:77120"/>
    </physiologicalReaction>
</comment>
<sequence>MKMILSAFGVMVLTGCSVLNHHSESQYSYGTKTVYTPRQEMKTYEAVPAGYQLVYTQSVARHGSRALTSPKYDDISLKIWQKAKEMNALTPAGEKLGAEISRLIAANKKLGYGELSRLGWQEHHDIGMRMAQRDKSLFDEVKKDRQPILVEYSGRIRARTSAISFVRGMIQVEPEIAPFVTQPRVDRSQLYFHKHHKQYQDYKKHNPQLNQAIHQLFDQPKSHQIARGILERIYTPEFVDALAQGKYQFTRVGKKKAQVYNDVDTVMQLFHLYLIAPGMKYEAGDQAWKFADYFTPAETQWLTYLSDGKNFYQKGPGLNNTDITYQIAKVLEDDFFNQVKAVRSRTNQYAAKLRFAHAETIIPFAAQMQLKGSTQSVSLSEGYQPDNPWRGEWVSPYSANIQWDVYRDKDGKLLVKMLYNEEEIGFKQDCKPVKPGSYYYRFNELTRCYHEN</sequence>
<accession>A0A1M7YPN1</accession>
<dbReference type="EMBL" id="FRFG01000005">
    <property type="protein sequence ID" value="SHO54574.1"/>
    <property type="molecule type" value="Genomic_DNA"/>
</dbReference>
<dbReference type="OrthoDB" id="9770871at2"/>
<evidence type="ECO:0000256" key="5">
    <source>
        <dbReference type="ARBA" id="ARBA00018097"/>
    </source>
</evidence>
<dbReference type="GO" id="GO:0034417">
    <property type="term" value="F:bisphosphoglycerate 3-phosphatase activity"/>
    <property type="evidence" value="ECO:0007669"/>
    <property type="project" value="UniProtKB-EC"/>
</dbReference>